<keyword evidence="8" id="KW-0119">Carbohydrate metabolism</keyword>
<gene>
    <name evidence="11" type="primary">sgbE</name>
    <name evidence="10" type="ORF">SBX37_09155</name>
    <name evidence="11" type="ORF">VIM7927_02541</name>
</gene>
<proteinExistence type="inferred from homology"/>
<evidence type="ECO:0000256" key="7">
    <source>
        <dbReference type="ARBA" id="ARBA00023235"/>
    </source>
</evidence>
<evidence type="ECO:0000256" key="4">
    <source>
        <dbReference type="ARBA" id="ARBA00013186"/>
    </source>
</evidence>
<dbReference type="GO" id="GO:0016832">
    <property type="term" value="F:aldehyde-lyase activity"/>
    <property type="evidence" value="ECO:0007669"/>
    <property type="project" value="TreeGrafter"/>
</dbReference>
<dbReference type="Proteomes" id="UP000196125">
    <property type="component" value="Unassembled WGS sequence"/>
</dbReference>
<dbReference type="GO" id="GO:0008742">
    <property type="term" value="F:L-ribulose-phosphate 4-epimerase activity"/>
    <property type="evidence" value="ECO:0007669"/>
    <property type="project" value="UniProtKB-EC"/>
</dbReference>
<dbReference type="InterPro" id="IPR036409">
    <property type="entry name" value="Aldolase_II/adducin_N_sf"/>
</dbReference>
<dbReference type="GO" id="GO:0019323">
    <property type="term" value="P:pentose catabolic process"/>
    <property type="evidence" value="ECO:0007669"/>
    <property type="project" value="TreeGrafter"/>
</dbReference>
<keyword evidence="7 11" id="KW-0413">Isomerase</keyword>
<dbReference type="PANTHER" id="PTHR22789:SF8">
    <property type="entry name" value="L-RIBULOSE-5-PHOSPHATE 4-EPIMERASE SGBE"/>
    <property type="match status" value="1"/>
</dbReference>
<name>A0A1Y6IUB2_9VIBR</name>
<evidence type="ECO:0000259" key="9">
    <source>
        <dbReference type="SMART" id="SM01007"/>
    </source>
</evidence>
<dbReference type="NCBIfam" id="NF009003">
    <property type="entry name" value="PRK12348.1"/>
    <property type="match status" value="1"/>
</dbReference>
<evidence type="ECO:0000256" key="5">
    <source>
        <dbReference type="ARBA" id="ARBA00022723"/>
    </source>
</evidence>
<dbReference type="EMBL" id="FXXI01000004">
    <property type="protein sequence ID" value="SMS01259.1"/>
    <property type="molecule type" value="Genomic_DNA"/>
</dbReference>
<evidence type="ECO:0000256" key="1">
    <source>
        <dbReference type="ARBA" id="ARBA00001726"/>
    </source>
</evidence>
<dbReference type="OrthoDB" id="9786287at2"/>
<evidence type="ECO:0000256" key="6">
    <source>
        <dbReference type="ARBA" id="ARBA00022833"/>
    </source>
</evidence>
<dbReference type="Proteomes" id="UP001283366">
    <property type="component" value="Unassembled WGS sequence"/>
</dbReference>
<dbReference type="GO" id="GO:0046872">
    <property type="term" value="F:metal ion binding"/>
    <property type="evidence" value="ECO:0007669"/>
    <property type="project" value="UniProtKB-KW"/>
</dbReference>
<feature type="domain" description="Class II aldolase/adducin N-terminal" evidence="9">
    <location>
        <begin position="13"/>
        <end position="203"/>
    </location>
</feature>
<evidence type="ECO:0000313" key="12">
    <source>
        <dbReference type="Proteomes" id="UP000196125"/>
    </source>
</evidence>
<reference evidence="11 12" key="1">
    <citation type="submission" date="2017-05" db="EMBL/GenBank/DDBJ databases">
        <authorList>
            <person name="Song R."/>
            <person name="Chenine A.L."/>
            <person name="Ruprecht R.M."/>
        </authorList>
    </citation>
    <scope>NUCLEOTIDE SEQUENCE [LARGE SCALE GENOMIC DNA]</scope>
    <source>
        <strain evidence="11 12">CECT 7927</strain>
    </source>
</reference>
<organism evidence="11 12">
    <name type="scientific">Vibrio mangrovi</name>
    <dbReference type="NCBI Taxonomy" id="474394"/>
    <lineage>
        <taxon>Bacteria</taxon>
        <taxon>Pseudomonadati</taxon>
        <taxon>Pseudomonadota</taxon>
        <taxon>Gammaproteobacteria</taxon>
        <taxon>Vibrionales</taxon>
        <taxon>Vibrionaceae</taxon>
        <taxon>Vibrio</taxon>
    </lineage>
</organism>
<evidence type="ECO:0000256" key="8">
    <source>
        <dbReference type="ARBA" id="ARBA00023277"/>
    </source>
</evidence>
<evidence type="ECO:0000313" key="10">
    <source>
        <dbReference type="EMBL" id="MDW6003017.1"/>
    </source>
</evidence>
<sequence length="237" mass="26345">MNSENRQYSEIRQRVLDANLSLPKYGLVTFTWGNVSEIDRQHNVIAIKPSGVEYDTMTVDDIVVVDLSGNILQGTLNPSSDTQTHIELYKAFPEIGGIVHTHSRHATIWAQAGLDIPALGTTHADYFYGNIPCTRPLTPGEIEHDYEKNTGLVIIEELQRRQIDPVAVPSAIISGHAPFCWGKDAVEAVHNAVVLEEVATMALGTRSLNAGIMLQQELSDKHYFRKHGQDAYYGQHK</sequence>
<dbReference type="SMART" id="SM01007">
    <property type="entry name" value="Aldolase_II"/>
    <property type="match status" value="1"/>
</dbReference>
<dbReference type="EC" id="5.1.3.4" evidence="4"/>
<comment type="catalytic activity">
    <reaction evidence="1">
        <text>L-ribulose 5-phosphate = D-xylulose 5-phosphate</text>
        <dbReference type="Rhea" id="RHEA:22368"/>
        <dbReference type="ChEBI" id="CHEBI:57737"/>
        <dbReference type="ChEBI" id="CHEBI:58226"/>
        <dbReference type="EC" id="5.1.3.4"/>
    </reaction>
</comment>
<keyword evidence="6" id="KW-0862">Zinc</keyword>
<dbReference type="GO" id="GO:0005829">
    <property type="term" value="C:cytosol"/>
    <property type="evidence" value="ECO:0007669"/>
    <property type="project" value="TreeGrafter"/>
</dbReference>
<dbReference type="EMBL" id="JAWRCO010000001">
    <property type="protein sequence ID" value="MDW6003017.1"/>
    <property type="molecule type" value="Genomic_DNA"/>
</dbReference>
<dbReference type="PANTHER" id="PTHR22789">
    <property type="entry name" value="FUCULOSE PHOSPHATE ALDOLASE"/>
    <property type="match status" value="1"/>
</dbReference>
<keyword evidence="5" id="KW-0479">Metal-binding</keyword>
<keyword evidence="13" id="KW-1185">Reference proteome</keyword>
<dbReference type="InterPro" id="IPR050197">
    <property type="entry name" value="Aldolase_class_II_sugar_metab"/>
</dbReference>
<dbReference type="Pfam" id="PF00596">
    <property type="entry name" value="Aldolase_II"/>
    <property type="match status" value="1"/>
</dbReference>
<protein>
    <recommendedName>
        <fullName evidence="4">L-ribulose-5-phosphate 4-epimerase</fullName>
        <ecNumber evidence="4">5.1.3.4</ecNumber>
    </recommendedName>
</protein>
<evidence type="ECO:0000313" key="11">
    <source>
        <dbReference type="EMBL" id="SMS01259.1"/>
    </source>
</evidence>
<dbReference type="FunFam" id="3.40.225.10:FF:000001">
    <property type="entry name" value="L-ribulose-5-phosphate 4-epimerase UlaF"/>
    <property type="match status" value="1"/>
</dbReference>
<dbReference type="AlphaFoldDB" id="A0A1Y6IUB2"/>
<evidence type="ECO:0000256" key="3">
    <source>
        <dbReference type="ARBA" id="ARBA00010037"/>
    </source>
</evidence>
<dbReference type="InterPro" id="IPR001303">
    <property type="entry name" value="Aldolase_II/adducin_N"/>
</dbReference>
<comment type="similarity">
    <text evidence="3">Belongs to the aldolase class II family. AraD/FucA subfamily.</text>
</comment>
<dbReference type="Gene3D" id="3.40.225.10">
    <property type="entry name" value="Class II aldolase/adducin N-terminal domain"/>
    <property type="match status" value="1"/>
</dbReference>
<reference evidence="10 13" key="2">
    <citation type="submission" date="2023-11" db="EMBL/GenBank/DDBJ databases">
        <title>Plant-associative lifestyle of Vibrio porteresiae and its evolutionary dynamics.</title>
        <authorList>
            <person name="Rameshkumar N."/>
            <person name="Kirti K."/>
        </authorList>
    </citation>
    <scope>NUCLEOTIDE SEQUENCE [LARGE SCALE GENOMIC DNA]</scope>
    <source>
        <strain evidence="10 13">MSSRF38</strain>
    </source>
</reference>
<evidence type="ECO:0000313" key="13">
    <source>
        <dbReference type="Proteomes" id="UP001283366"/>
    </source>
</evidence>
<dbReference type="SUPFAM" id="SSF53639">
    <property type="entry name" value="AraD/HMP-PK domain-like"/>
    <property type="match status" value="1"/>
</dbReference>
<dbReference type="NCBIfam" id="NF006047">
    <property type="entry name" value="PRK08193.1"/>
    <property type="match status" value="1"/>
</dbReference>
<accession>A0A1Y6IUB2</accession>
<evidence type="ECO:0000256" key="2">
    <source>
        <dbReference type="ARBA" id="ARBA00001947"/>
    </source>
</evidence>
<dbReference type="RefSeq" id="WP_087481304.1">
    <property type="nucleotide sequence ID" value="NZ_AP024883.1"/>
</dbReference>
<comment type="cofactor">
    <cofactor evidence="2">
        <name>Zn(2+)</name>
        <dbReference type="ChEBI" id="CHEBI:29105"/>
    </cofactor>
</comment>